<dbReference type="Proteomes" id="UP000583613">
    <property type="component" value="Unassembled WGS sequence"/>
</dbReference>
<dbReference type="InterPro" id="IPR013087">
    <property type="entry name" value="Znf_C2H2_type"/>
</dbReference>
<dbReference type="SMART" id="SM00349">
    <property type="entry name" value="KRAB"/>
    <property type="match status" value="1"/>
</dbReference>
<evidence type="ECO:0000313" key="11">
    <source>
        <dbReference type="EMBL" id="NXF85714.1"/>
    </source>
</evidence>
<evidence type="ECO:0000256" key="4">
    <source>
        <dbReference type="ARBA" id="ARBA00022771"/>
    </source>
</evidence>
<comment type="subcellular location">
    <subcellularLocation>
        <location evidence="1">Nucleus</location>
    </subcellularLocation>
</comment>
<evidence type="ECO:0000256" key="7">
    <source>
        <dbReference type="PROSITE-ProRule" id="PRU00042"/>
    </source>
</evidence>
<keyword evidence="3" id="KW-0677">Repeat</keyword>
<sequence length="501" mass="56322">MAELRGRLQDLEQRLERAEAALRSGHPWGPRIPTVPMTFEDVAVHFSRQEWAKLDDEQRDLYRSVMEDNYEMLMSLYCDLSKPDLVAQMEGEELSMLVESNPKTDDVSQLPAAVEPECLRCVSDGGLMEMKIQESCKENALHLEERNSPVVLTIPSLAFTAHLPPEATAVLVDLSQATSSPPCPLTTQCHEAVILNWCPSPPPAAADAEVGISVEVPPQEVTEKKQTVPEMPSKALEEEENVKNAGNGSPDMAVDVPEEAGKEMTDVCGATVQADPSTGIPGEPVEGRTATFHRSSSRKKSYSCLVCRKNFLLKINLLIHQRSHSNDTPYVCSHCNRIFMSKRKIRRHLRSWALKGFCQPPEAEECSSRAPGPVSQPHPTTCETVWGKPNPSRCPLSPGKIMYTCSDCMENFSSQSFLILHQHRHTKRHCILCPCCNRSFTWASDFVRHHWSNTGGRPYQCGICQKTFKRRYHLSVHQRIHMRQERPYPHRDQLPMPAAPV</sequence>
<evidence type="ECO:0000256" key="8">
    <source>
        <dbReference type="SAM" id="MobiDB-lite"/>
    </source>
</evidence>
<feature type="domain" description="C2H2-type" evidence="9">
    <location>
        <begin position="302"/>
        <end position="329"/>
    </location>
</feature>
<dbReference type="PANTHER" id="PTHR24381">
    <property type="entry name" value="ZINC FINGER PROTEIN"/>
    <property type="match status" value="1"/>
</dbReference>
<dbReference type="FunFam" id="3.30.160.60:FF:001734">
    <property type="entry name" value="Zinc finger protein, putative"/>
    <property type="match status" value="1"/>
</dbReference>
<keyword evidence="4 7" id="KW-0863">Zinc-finger</keyword>
<proteinExistence type="predicted"/>
<feature type="region of interest" description="Disordered" evidence="8">
    <location>
        <begin position="220"/>
        <end position="255"/>
    </location>
</feature>
<dbReference type="PROSITE" id="PS50805">
    <property type="entry name" value="KRAB"/>
    <property type="match status" value="1"/>
</dbReference>
<evidence type="ECO:0000256" key="6">
    <source>
        <dbReference type="ARBA" id="ARBA00023242"/>
    </source>
</evidence>
<dbReference type="GO" id="GO:0008270">
    <property type="term" value="F:zinc ion binding"/>
    <property type="evidence" value="ECO:0007669"/>
    <property type="project" value="UniProtKB-KW"/>
</dbReference>
<dbReference type="CDD" id="cd07765">
    <property type="entry name" value="KRAB_A-box"/>
    <property type="match status" value="1"/>
</dbReference>
<keyword evidence="6" id="KW-0539">Nucleus</keyword>
<gene>
    <name evidence="11" type="primary">Znf614</name>
    <name evidence="11" type="ORF">EUBBOU_R03003</name>
</gene>
<feature type="domain" description="C2H2-type" evidence="9">
    <location>
        <begin position="431"/>
        <end position="458"/>
    </location>
</feature>
<feature type="region of interest" description="Disordered" evidence="8">
    <location>
        <begin position="273"/>
        <end position="294"/>
    </location>
</feature>
<dbReference type="Gene3D" id="3.30.160.60">
    <property type="entry name" value="Classic Zinc Finger"/>
    <property type="match status" value="4"/>
</dbReference>
<name>A0A7K8X4G7_9PICI</name>
<organism evidence="11 12">
    <name type="scientific">Eubucco bourcierii</name>
    <name type="common">red-headed barbet</name>
    <dbReference type="NCBI Taxonomy" id="91767"/>
    <lineage>
        <taxon>Eukaryota</taxon>
        <taxon>Metazoa</taxon>
        <taxon>Chordata</taxon>
        <taxon>Craniata</taxon>
        <taxon>Vertebrata</taxon>
        <taxon>Euteleostomi</taxon>
        <taxon>Archelosauria</taxon>
        <taxon>Archosauria</taxon>
        <taxon>Dinosauria</taxon>
        <taxon>Saurischia</taxon>
        <taxon>Theropoda</taxon>
        <taxon>Coelurosauria</taxon>
        <taxon>Aves</taxon>
        <taxon>Neognathae</taxon>
        <taxon>Neoaves</taxon>
        <taxon>Telluraves</taxon>
        <taxon>Coraciimorphae</taxon>
        <taxon>Piciformes</taxon>
        <taxon>Ramphastidae</taxon>
        <taxon>Eubucco</taxon>
    </lineage>
</organism>
<dbReference type="GO" id="GO:0005634">
    <property type="term" value="C:nucleus"/>
    <property type="evidence" value="ECO:0007669"/>
    <property type="project" value="UniProtKB-SubCell"/>
</dbReference>
<evidence type="ECO:0000313" key="12">
    <source>
        <dbReference type="Proteomes" id="UP000583613"/>
    </source>
</evidence>
<feature type="domain" description="C2H2-type" evidence="9">
    <location>
        <begin position="403"/>
        <end position="430"/>
    </location>
</feature>
<protein>
    <submittedName>
        <fullName evidence="11">ZN614 protein</fullName>
    </submittedName>
</protein>
<feature type="non-terminal residue" evidence="11">
    <location>
        <position position="501"/>
    </location>
</feature>
<evidence type="ECO:0000256" key="1">
    <source>
        <dbReference type="ARBA" id="ARBA00004123"/>
    </source>
</evidence>
<accession>A0A7K8X4G7</accession>
<dbReference type="GO" id="GO:0000981">
    <property type="term" value="F:DNA-binding transcription factor activity, RNA polymerase II-specific"/>
    <property type="evidence" value="ECO:0007669"/>
    <property type="project" value="TreeGrafter"/>
</dbReference>
<feature type="domain" description="C2H2-type" evidence="9">
    <location>
        <begin position="459"/>
        <end position="486"/>
    </location>
</feature>
<evidence type="ECO:0000256" key="3">
    <source>
        <dbReference type="ARBA" id="ARBA00022737"/>
    </source>
</evidence>
<evidence type="ECO:0000259" key="10">
    <source>
        <dbReference type="PROSITE" id="PS50805"/>
    </source>
</evidence>
<dbReference type="Gene3D" id="6.10.140.140">
    <property type="match status" value="1"/>
</dbReference>
<dbReference type="PROSITE" id="PS50157">
    <property type="entry name" value="ZINC_FINGER_C2H2_2"/>
    <property type="match status" value="5"/>
</dbReference>
<dbReference type="InterPro" id="IPR001909">
    <property type="entry name" value="KRAB"/>
</dbReference>
<dbReference type="SUPFAM" id="SSF109640">
    <property type="entry name" value="KRAB domain (Kruppel-associated box)"/>
    <property type="match status" value="1"/>
</dbReference>
<keyword evidence="12" id="KW-1185">Reference proteome</keyword>
<dbReference type="PROSITE" id="PS00028">
    <property type="entry name" value="ZINC_FINGER_C2H2_1"/>
    <property type="match status" value="3"/>
</dbReference>
<dbReference type="EMBL" id="VWZE01002437">
    <property type="protein sequence ID" value="NXF85714.1"/>
    <property type="molecule type" value="Genomic_DNA"/>
</dbReference>
<dbReference type="InterPro" id="IPR036051">
    <property type="entry name" value="KRAB_dom_sf"/>
</dbReference>
<reference evidence="11 12" key="1">
    <citation type="submission" date="2019-09" db="EMBL/GenBank/DDBJ databases">
        <title>Bird 10,000 Genomes (B10K) Project - Family phase.</title>
        <authorList>
            <person name="Zhang G."/>
        </authorList>
    </citation>
    <scope>NUCLEOTIDE SEQUENCE [LARGE SCALE GENOMIC DNA]</scope>
    <source>
        <strain evidence="11">B10K-DU-001-04</strain>
        <tissue evidence="11">Muscle</tissue>
    </source>
</reference>
<evidence type="ECO:0000256" key="2">
    <source>
        <dbReference type="ARBA" id="ARBA00022723"/>
    </source>
</evidence>
<dbReference type="SUPFAM" id="SSF57667">
    <property type="entry name" value="beta-beta-alpha zinc fingers"/>
    <property type="match status" value="3"/>
</dbReference>
<evidence type="ECO:0000256" key="5">
    <source>
        <dbReference type="ARBA" id="ARBA00022833"/>
    </source>
</evidence>
<dbReference type="PANTHER" id="PTHR24381:SF393">
    <property type="entry name" value="CHROMATIN-LINKED ADAPTOR FOR MSL PROTEINS, ISOFORM B"/>
    <property type="match status" value="1"/>
</dbReference>
<dbReference type="OrthoDB" id="5411773at2759"/>
<keyword evidence="5" id="KW-0862">Zinc</keyword>
<dbReference type="Pfam" id="PF01352">
    <property type="entry name" value="KRAB"/>
    <property type="match status" value="1"/>
</dbReference>
<dbReference type="SMART" id="SM00355">
    <property type="entry name" value="ZnF_C2H2"/>
    <property type="match status" value="5"/>
</dbReference>
<evidence type="ECO:0000259" key="9">
    <source>
        <dbReference type="PROSITE" id="PS50157"/>
    </source>
</evidence>
<comment type="caution">
    <text evidence="11">The sequence shown here is derived from an EMBL/GenBank/DDBJ whole genome shotgun (WGS) entry which is preliminary data.</text>
</comment>
<feature type="domain" description="KRAB" evidence="10">
    <location>
        <begin position="37"/>
        <end position="108"/>
    </location>
</feature>
<dbReference type="GO" id="GO:0000977">
    <property type="term" value="F:RNA polymerase II transcription regulatory region sequence-specific DNA binding"/>
    <property type="evidence" value="ECO:0007669"/>
    <property type="project" value="TreeGrafter"/>
</dbReference>
<feature type="domain" description="C2H2-type" evidence="9">
    <location>
        <begin position="330"/>
        <end position="350"/>
    </location>
</feature>
<keyword evidence="2" id="KW-0479">Metal-binding</keyword>
<feature type="non-terminal residue" evidence="11">
    <location>
        <position position="1"/>
    </location>
</feature>
<dbReference type="Pfam" id="PF00096">
    <property type="entry name" value="zf-C2H2"/>
    <property type="match status" value="1"/>
</dbReference>
<dbReference type="InterPro" id="IPR036236">
    <property type="entry name" value="Znf_C2H2_sf"/>
</dbReference>
<dbReference type="AlphaFoldDB" id="A0A7K8X4G7"/>